<dbReference type="SUPFAM" id="SSF53850">
    <property type="entry name" value="Periplasmic binding protein-like II"/>
    <property type="match status" value="1"/>
</dbReference>
<dbReference type="Pfam" id="PF13416">
    <property type="entry name" value="SBP_bac_8"/>
    <property type="match status" value="1"/>
</dbReference>
<keyword evidence="1" id="KW-0732">Signal</keyword>
<accession>A0ABN5VSM1</accession>
<dbReference type="EMBL" id="AP018448">
    <property type="protein sequence ID" value="BBC36183.1"/>
    <property type="molecule type" value="Genomic_DNA"/>
</dbReference>
<sequence>MARSSHFGTGDHAGHIAVAGTAPAYRRPFRRPLAAAAVATLALGTLGACGGGGGDDKPKVAENKISAGEVPDYYPADYSDLIAAAKKEGGKLTVYSNLGDENMAPIVRDFKKKYDFIKTVSVNELDSDELFQKTLSENAAGSSPADVLISSAATAWADFSARKDTVLTYKSPELEELGESAELLPSVYSMSQDPMTIAYNTSLLETPPTTLTDFAKIVTSDEDKFKNKVTVRDPEGSFGFTVTRALTEGNPESWNDLKKILPLTRPETSSGTQLEKIVSGEYTAGFLISASPAYPVVEDSAGLVKIVFPKDGTVVLPRGLGIAAEAPHPATSKLFLDFALSDEGQRAVAEGGLASYREGVKGEGLHTYQEVVDAVGEENIIHVKYEQVTKDDAAAWLERFDGMRK</sequence>
<dbReference type="PANTHER" id="PTHR30006:SF25">
    <property type="entry name" value="PHOSPHOGLYCERATE TRANSPORT REGULATORY PROTEIN PGTC"/>
    <property type="match status" value="1"/>
</dbReference>
<gene>
    <name evidence="2" type="ORF">SGFS_074770</name>
</gene>
<reference evidence="2 3" key="1">
    <citation type="journal article" date="2010" name="ChemBioChem">
        <title>Cloning and characterization of the biosynthetic gene cluster of 16-membered macrolide antibiotic FD-891: involvement of a dual functional cytochrome P450 monooxygenase catalyzing epoxidation and hydroxylation.</title>
        <authorList>
            <person name="Kudo F."/>
            <person name="Motegi A."/>
            <person name="Mizoue K."/>
            <person name="Eguchi T."/>
        </authorList>
    </citation>
    <scope>NUCLEOTIDE SEQUENCE [LARGE SCALE GENOMIC DNA]</scope>
    <source>
        <strain evidence="2 3">A-8890</strain>
    </source>
</reference>
<keyword evidence="3" id="KW-1185">Reference proteome</keyword>
<proteinExistence type="predicted"/>
<evidence type="ECO:0000313" key="2">
    <source>
        <dbReference type="EMBL" id="BBC36183.1"/>
    </source>
</evidence>
<reference evidence="2 3" key="2">
    <citation type="journal article" date="2023" name="ChemBioChem">
        <title>Acyltransferase Domain Exchange between Two Independent Type I Polyketide Synthases in the Same Producer Strain of Macrolide Antibiotics.</title>
        <authorList>
            <person name="Kudo F."/>
            <person name="Kishikawa K."/>
            <person name="Tsuboi K."/>
            <person name="Kido T."/>
            <person name="Usui T."/>
            <person name="Hashimoto J."/>
            <person name="Shin-Ya K."/>
            <person name="Miyanaga A."/>
            <person name="Eguchi T."/>
        </authorList>
    </citation>
    <scope>NUCLEOTIDE SEQUENCE [LARGE SCALE GENOMIC DNA]</scope>
    <source>
        <strain evidence="2 3">A-8890</strain>
    </source>
</reference>
<protein>
    <submittedName>
        <fullName evidence="2">ABC transporter substrate-binding protein</fullName>
    </submittedName>
</protein>
<dbReference type="Proteomes" id="UP001321542">
    <property type="component" value="Chromosome"/>
</dbReference>
<name>A0ABN5VSM1_9ACTN</name>
<dbReference type="RefSeq" id="WP_286256448.1">
    <property type="nucleotide sequence ID" value="NZ_AP018448.1"/>
</dbReference>
<dbReference type="PANTHER" id="PTHR30006">
    <property type="entry name" value="THIAMINE-BINDING PERIPLASMIC PROTEIN-RELATED"/>
    <property type="match status" value="1"/>
</dbReference>
<evidence type="ECO:0000313" key="3">
    <source>
        <dbReference type="Proteomes" id="UP001321542"/>
    </source>
</evidence>
<evidence type="ECO:0000256" key="1">
    <source>
        <dbReference type="ARBA" id="ARBA00022729"/>
    </source>
</evidence>
<organism evidence="2 3">
    <name type="scientific">Streptomyces graminofaciens</name>
    <dbReference type="NCBI Taxonomy" id="68212"/>
    <lineage>
        <taxon>Bacteria</taxon>
        <taxon>Bacillati</taxon>
        <taxon>Actinomycetota</taxon>
        <taxon>Actinomycetes</taxon>
        <taxon>Kitasatosporales</taxon>
        <taxon>Streptomycetaceae</taxon>
        <taxon>Streptomyces</taxon>
    </lineage>
</organism>
<dbReference type="InterPro" id="IPR006059">
    <property type="entry name" value="SBP"/>
</dbReference>
<dbReference type="Gene3D" id="3.40.190.10">
    <property type="entry name" value="Periplasmic binding protein-like II"/>
    <property type="match status" value="2"/>
</dbReference>